<feature type="region of interest" description="Disordered" evidence="1">
    <location>
        <begin position="807"/>
        <end position="959"/>
    </location>
</feature>
<accession>A0ABQ5SK87</accession>
<proteinExistence type="predicted"/>
<feature type="compositionally biased region" description="Pro residues" evidence="1">
    <location>
        <begin position="942"/>
        <end position="954"/>
    </location>
</feature>
<name>A0ABQ5SK87_9CHLO</name>
<gene>
    <name evidence="2" type="ORF">VaNZ11_014612</name>
</gene>
<evidence type="ECO:0000313" key="3">
    <source>
        <dbReference type="Proteomes" id="UP001165090"/>
    </source>
</evidence>
<keyword evidence="3" id="KW-1185">Reference proteome</keyword>
<evidence type="ECO:0000313" key="2">
    <source>
        <dbReference type="EMBL" id="GLI69905.1"/>
    </source>
</evidence>
<dbReference type="EMBL" id="BSDZ01000089">
    <property type="protein sequence ID" value="GLI69905.1"/>
    <property type="molecule type" value="Genomic_DNA"/>
</dbReference>
<feature type="compositionally biased region" description="Gly residues" evidence="1">
    <location>
        <begin position="497"/>
        <end position="578"/>
    </location>
</feature>
<feature type="region of interest" description="Disordered" evidence="1">
    <location>
        <begin position="358"/>
        <end position="602"/>
    </location>
</feature>
<feature type="compositionally biased region" description="Low complexity" evidence="1">
    <location>
        <begin position="213"/>
        <end position="222"/>
    </location>
</feature>
<feature type="compositionally biased region" description="Basic and acidic residues" evidence="1">
    <location>
        <begin position="395"/>
        <end position="404"/>
    </location>
</feature>
<feature type="compositionally biased region" description="Gly residues" evidence="1">
    <location>
        <begin position="852"/>
        <end position="861"/>
    </location>
</feature>
<feature type="compositionally biased region" description="Low complexity" evidence="1">
    <location>
        <begin position="423"/>
        <end position="439"/>
    </location>
</feature>
<evidence type="ECO:0000256" key="1">
    <source>
        <dbReference type="SAM" id="MobiDB-lite"/>
    </source>
</evidence>
<feature type="compositionally biased region" description="Gly residues" evidence="1">
    <location>
        <begin position="478"/>
        <end position="489"/>
    </location>
</feature>
<reference evidence="2 3" key="1">
    <citation type="journal article" date="2023" name="IScience">
        <title>Expanded male sex-determining region conserved during the evolution of homothallism in the green alga Volvox.</title>
        <authorList>
            <person name="Yamamoto K."/>
            <person name="Matsuzaki R."/>
            <person name="Mahakham W."/>
            <person name="Heman W."/>
            <person name="Sekimoto H."/>
            <person name="Kawachi M."/>
            <person name="Minakuchi Y."/>
            <person name="Toyoda A."/>
            <person name="Nozaki H."/>
        </authorList>
    </citation>
    <scope>NUCLEOTIDE SEQUENCE [LARGE SCALE GENOMIC DNA]</scope>
    <source>
        <strain evidence="2 3">NIES-4468</strain>
    </source>
</reference>
<sequence length="1115" mass="112510">MGLCLSCFRRETHSAGQAAPYSEQGPCEDAAPALPVVASKELLGQLCVPDGDGQAHVNLSPSSGTLFTGGWVSVQRRAAGRSSQAIAVALEVADEGPDDDEPKVARRGLSVYKSASYDHRSLISSFIRSSKVLPGALEDVGSEGSRSGHGSITNDNIRNADAIYNSSIRSGSAFCGGSVRNGTVRNGSAFFNGSVRNGALCNTSSTTTTTITTTTTNNNNNSCPNPMEASAKRGILGTGCDSPYRGGRDYGSRTGSDDDMTDGSGAEEGGDAGLQNRGGADPQRTRAGERDGRNGSEGSVYYGVEGKTARAATFQAAASCGGTAIRATASFLRRQPGDFQSGTLLLVRAGLDQPCQRPLRRVDGSDGFGSGGSINGLGEGSQRMRPGSPPAFRILSEHPLEDRPWQNFTVRSGGMQTPGMIEQPKQQLSSQQPKQSASLGKEWRQEQPKQQGIKSAAFEDARVQVPWEPGKSRRRGTRGGGNTAGGDGSGNDSAGGDSSGNGGAGGDGSGNGSAGGDGSGIGGAGGDGSGIGGAGGDGSGNGGAGGDGSGNGGAGGDGSGNGGAGGDGSGNGSAGGNGSSHRDRGAESLGVDSDGDDPGVGSMLRVGRAVSFSHLPSYRRRLGAGLGGRIASPSRLQRVRGPGCDEGEDGNAEFGADDISVCNSPAWRIRCVVPNRLYSGGDGDDATMEFTNTRGLGRAYGVTAGVGFAWSARSLRVCSPDTSYRGGAGGSSGGGLFARGAARLRGLPAEASAGNGSGNADSGGTVVRNETEMDRSSPSSRWLQTREMKPGRSILKRSKSAFAVAYDYDDDADGDNGDGNDDDDDDDDDDDGDGGALAALPNGGQRLALPGQGVGDGGGDNGSNADDSGDAKGGRKGGPSRGGVIEVEMDKLEVEDTAETAGPEGQWCAEEPGTSRDQRLLRVNPASSRHPSKDAPAFLSPSAPPPPPAVPPSRPRLSLGDAPLEQVIVTPKTSPAVGVSVYSIRSTGIAISAIRTPMVASVVTSPATTRVDTAATVDVPVELAQEAAVESHLSGAAPVWQAIAAPRAEANGEGGDATEPGLSSFRTVPIAAAAATVAIPGAGGDCKPMFVRNGNSESAWVLCKHMEGTAGAMAF</sequence>
<dbReference type="Proteomes" id="UP001165090">
    <property type="component" value="Unassembled WGS sequence"/>
</dbReference>
<feature type="non-terminal residue" evidence="2">
    <location>
        <position position="1115"/>
    </location>
</feature>
<comment type="caution">
    <text evidence="2">The sequence shown here is derived from an EMBL/GenBank/DDBJ whole genome shotgun (WGS) entry which is preliminary data.</text>
</comment>
<feature type="region of interest" description="Disordered" evidence="1">
    <location>
        <begin position="749"/>
        <end position="794"/>
    </location>
</feature>
<feature type="compositionally biased region" description="Basic and acidic residues" evidence="1">
    <location>
        <begin position="283"/>
        <end position="294"/>
    </location>
</feature>
<organism evidence="2 3">
    <name type="scientific">Volvox africanus</name>
    <dbReference type="NCBI Taxonomy" id="51714"/>
    <lineage>
        <taxon>Eukaryota</taxon>
        <taxon>Viridiplantae</taxon>
        <taxon>Chlorophyta</taxon>
        <taxon>core chlorophytes</taxon>
        <taxon>Chlorophyceae</taxon>
        <taxon>CS clade</taxon>
        <taxon>Chlamydomonadales</taxon>
        <taxon>Volvocaceae</taxon>
        <taxon>Volvox</taxon>
    </lineage>
</organism>
<feature type="compositionally biased region" description="Acidic residues" evidence="1">
    <location>
        <begin position="807"/>
        <end position="833"/>
    </location>
</feature>
<feature type="region of interest" description="Disordered" evidence="1">
    <location>
        <begin position="213"/>
        <end position="299"/>
    </location>
</feature>
<protein>
    <submittedName>
        <fullName evidence="2">Uncharacterized protein</fullName>
    </submittedName>
</protein>
<feature type="compositionally biased region" description="Low complexity" evidence="1">
    <location>
        <begin position="749"/>
        <end position="764"/>
    </location>
</feature>
<feature type="compositionally biased region" description="Gly residues" evidence="1">
    <location>
        <begin position="366"/>
        <end position="379"/>
    </location>
</feature>